<dbReference type="AlphaFoldDB" id="A0A193LIU5"/>
<dbReference type="Gene3D" id="3.20.20.140">
    <property type="entry name" value="Metal-dependent hydrolases"/>
    <property type="match status" value="1"/>
</dbReference>
<accession>A0A193LIU5</accession>
<dbReference type="GO" id="GO:0016810">
    <property type="term" value="F:hydrolase activity, acting on carbon-nitrogen (but not peptide) bonds"/>
    <property type="evidence" value="ECO:0007669"/>
    <property type="project" value="InterPro"/>
</dbReference>
<dbReference type="PANTHER" id="PTHR43135:SF3">
    <property type="entry name" value="ALPHA-D-RIBOSE 1-METHYLPHOSPHONATE 5-TRIPHOSPHATE DIPHOSPHATASE"/>
    <property type="match status" value="1"/>
</dbReference>
<reference evidence="2 3" key="1">
    <citation type="submission" date="2016-06" db="EMBL/GenBank/DDBJ databases">
        <title>Complete genome sequence of a deep-branching marine Gamma Proteobacterium Woeseia oceani type strain XK5.</title>
        <authorList>
            <person name="Mu D."/>
            <person name="Du Z."/>
        </authorList>
    </citation>
    <scope>NUCLEOTIDE SEQUENCE [LARGE SCALE GENOMIC DNA]</scope>
    <source>
        <strain evidence="2 3">XK5</strain>
    </source>
</reference>
<gene>
    <name evidence="2" type="ORF">BA177_14980</name>
</gene>
<organism evidence="2 3">
    <name type="scientific">Woeseia oceani</name>
    <dbReference type="NCBI Taxonomy" id="1548547"/>
    <lineage>
        <taxon>Bacteria</taxon>
        <taxon>Pseudomonadati</taxon>
        <taxon>Pseudomonadota</taxon>
        <taxon>Gammaproteobacteria</taxon>
        <taxon>Woeseiales</taxon>
        <taxon>Woeseiaceae</taxon>
        <taxon>Woeseia</taxon>
    </lineage>
</organism>
<name>A0A193LIU5_9GAMM</name>
<sequence>MEALKAATLINANLLDMGDKLGSLEAGKLADVIVVDGRPDENLDDLRKIDVVMKDGHVLIQSGLLVTTRHDQQ</sequence>
<evidence type="ECO:0000313" key="2">
    <source>
        <dbReference type="EMBL" id="ANO52314.1"/>
    </source>
</evidence>
<dbReference type="KEGG" id="woc:BA177_14980"/>
<dbReference type="STRING" id="1548547.BA177_14980"/>
<protein>
    <recommendedName>
        <fullName evidence="1">Amidohydrolase-related domain-containing protein</fullName>
    </recommendedName>
</protein>
<dbReference type="SUPFAM" id="SSF51338">
    <property type="entry name" value="Composite domain of metallo-dependent hydrolases"/>
    <property type="match status" value="1"/>
</dbReference>
<proteinExistence type="predicted"/>
<keyword evidence="3" id="KW-1185">Reference proteome</keyword>
<dbReference type="PANTHER" id="PTHR43135">
    <property type="entry name" value="ALPHA-D-RIBOSE 1-METHYLPHOSPHONATE 5-TRIPHOSPHATE DIPHOSPHATASE"/>
    <property type="match status" value="1"/>
</dbReference>
<dbReference type="Gene3D" id="2.30.40.10">
    <property type="entry name" value="Urease, subunit C, domain 1"/>
    <property type="match status" value="1"/>
</dbReference>
<dbReference type="InterPro" id="IPR006680">
    <property type="entry name" value="Amidohydro-rel"/>
</dbReference>
<dbReference type="Proteomes" id="UP000092695">
    <property type="component" value="Chromosome"/>
</dbReference>
<dbReference type="InterPro" id="IPR011059">
    <property type="entry name" value="Metal-dep_hydrolase_composite"/>
</dbReference>
<evidence type="ECO:0000313" key="3">
    <source>
        <dbReference type="Proteomes" id="UP000092695"/>
    </source>
</evidence>
<dbReference type="Pfam" id="PF01979">
    <property type="entry name" value="Amidohydro_1"/>
    <property type="match status" value="1"/>
</dbReference>
<dbReference type="EMBL" id="CP016268">
    <property type="protein sequence ID" value="ANO52314.1"/>
    <property type="molecule type" value="Genomic_DNA"/>
</dbReference>
<feature type="domain" description="Amidohydrolase-related" evidence="1">
    <location>
        <begin position="2"/>
        <end position="58"/>
    </location>
</feature>
<evidence type="ECO:0000259" key="1">
    <source>
        <dbReference type="Pfam" id="PF01979"/>
    </source>
</evidence>
<dbReference type="InterPro" id="IPR051781">
    <property type="entry name" value="Metallo-dep_Hydrolase"/>
</dbReference>